<dbReference type="InterPro" id="IPR011495">
    <property type="entry name" value="Sig_transdc_His_kin_sub2_dim/P"/>
</dbReference>
<evidence type="ECO:0000259" key="9">
    <source>
        <dbReference type="PROSITE" id="PS50109"/>
    </source>
</evidence>
<dbReference type="AlphaFoldDB" id="A0A2X0QHH9"/>
<dbReference type="PROSITE" id="PS50109">
    <property type="entry name" value="HIS_KIN"/>
    <property type="match status" value="1"/>
</dbReference>
<dbReference type="InterPro" id="IPR038424">
    <property type="entry name" value="H_kinase_PdtaS_GAF_sf"/>
</dbReference>
<reference evidence="11" key="1">
    <citation type="submission" date="2018-04" db="EMBL/GenBank/DDBJ databases">
        <authorList>
            <person name="Illikoud N."/>
        </authorList>
    </citation>
    <scope>NUCLEOTIDE SEQUENCE [LARGE SCALE GENOMIC DNA]</scope>
</reference>
<evidence type="ECO:0000256" key="7">
    <source>
        <dbReference type="ARBA" id="ARBA00022840"/>
    </source>
</evidence>
<dbReference type="EC" id="2.7.13.3" evidence="2"/>
<dbReference type="GO" id="GO:0000160">
    <property type="term" value="P:phosphorelay signal transduction system"/>
    <property type="evidence" value="ECO:0007669"/>
    <property type="project" value="UniProtKB-KW"/>
</dbReference>
<sequence>MSKAELRRLCEKHLDLSSADIAELVRVSEELETSSRYEEVDVFIDIFDQVTREAVVVYHKRPVCLPSLYQGNVVGLEANKKNEPGVYRTMTTSLNSMGLYANSQEQRLIKQTVYPIRNDCRTIGVLIVEEAAREPHKRTSLQVEPFFHLEDAILADEINEELLVFDNQGILIKANRAAHLFYQQIGYIGRIQGLHYDNLALDSTTYDFLLYQLERQKHETETVIKYDNYHLSIKKIWTKHDDQLMMIIRDVTDIKNKEAEIISKSVAILEIHHRVKNNLQSVVSLLRIQARRVTSEEAKIALQESINRMLVIAQTHEMLSMQVEDALELKPILTSISHNIERLFTNIQPLTLEIIMTDNIYLNGNQMVSLSLVINEILQNVYEHAYPQGSMGRVIITVKKHNQIVDLTITDFGCGYNTKTAGQTSLGLMIIKSYVSEKLKGKLSISSGEKGTTTHILFKNTLEQ</sequence>
<evidence type="ECO:0000256" key="5">
    <source>
        <dbReference type="ARBA" id="ARBA00022741"/>
    </source>
</evidence>
<dbReference type="RefSeq" id="WP_069120613.1">
    <property type="nucleotide sequence ID" value="NZ_CBCPHX010000001.1"/>
</dbReference>
<keyword evidence="3" id="KW-0597">Phosphoprotein</keyword>
<dbReference type="Pfam" id="PF02518">
    <property type="entry name" value="HATPase_c"/>
    <property type="match status" value="1"/>
</dbReference>
<protein>
    <recommendedName>
        <fullName evidence="2">histidine kinase</fullName>
        <ecNumber evidence="2">2.7.13.3</ecNumber>
    </recommendedName>
</protein>
<dbReference type="PANTHER" id="PTHR41523">
    <property type="entry name" value="TWO-COMPONENT SYSTEM SENSOR PROTEIN"/>
    <property type="match status" value="1"/>
</dbReference>
<keyword evidence="5" id="KW-0547">Nucleotide-binding</keyword>
<dbReference type="EMBL" id="OUNC01000012">
    <property type="protein sequence ID" value="SPP28175.1"/>
    <property type="molecule type" value="Genomic_DNA"/>
</dbReference>
<dbReference type="SUPFAM" id="SSF55874">
    <property type="entry name" value="ATPase domain of HSP90 chaperone/DNA topoisomerase II/histidine kinase"/>
    <property type="match status" value="1"/>
</dbReference>
<comment type="catalytic activity">
    <reaction evidence="1">
        <text>ATP + protein L-histidine = ADP + protein N-phospho-L-histidine.</text>
        <dbReference type="EC" id="2.7.13.3"/>
    </reaction>
</comment>
<accession>A0A2X0QHH9</accession>
<feature type="domain" description="Histidine kinase" evidence="9">
    <location>
        <begin position="270"/>
        <end position="462"/>
    </location>
</feature>
<dbReference type="Proteomes" id="UP000270190">
    <property type="component" value="Unassembled WGS sequence"/>
</dbReference>
<dbReference type="PANTHER" id="PTHR41523:SF8">
    <property type="entry name" value="ETHYLENE RESPONSE SENSOR PROTEIN"/>
    <property type="match status" value="1"/>
</dbReference>
<dbReference type="Gene3D" id="3.30.565.10">
    <property type="entry name" value="Histidine kinase-like ATPase, C-terminal domain"/>
    <property type="match status" value="1"/>
</dbReference>
<dbReference type="InterPro" id="IPR005467">
    <property type="entry name" value="His_kinase_dom"/>
</dbReference>
<dbReference type="InterPro" id="IPR003594">
    <property type="entry name" value="HATPase_dom"/>
</dbReference>
<keyword evidence="8" id="KW-0902">Two-component regulatory system</keyword>
<dbReference type="Pfam" id="PF12282">
    <property type="entry name" value="GAF_PdtaS"/>
    <property type="match status" value="1"/>
</dbReference>
<evidence type="ECO:0000256" key="1">
    <source>
        <dbReference type="ARBA" id="ARBA00000085"/>
    </source>
</evidence>
<evidence type="ECO:0000256" key="3">
    <source>
        <dbReference type="ARBA" id="ARBA00022553"/>
    </source>
</evidence>
<evidence type="ECO:0000313" key="11">
    <source>
        <dbReference type="Proteomes" id="UP000270190"/>
    </source>
</evidence>
<evidence type="ECO:0000256" key="4">
    <source>
        <dbReference type="ARBA" id="ARBA00022679"/>
    </source>
</evidence>
<dbReference type="InterPro" id="IPR022066">
    <property type="entry name" value="PdtaS_GAF"/>
</dbReference>
<keyword evidence="6 10" id="KW-0418">Kinase</keyword>
<evidence type="ECO:0000313" key="10">
    <source>
        <dbReference type="EMBL" id="SPP28175.1"/>
    </source>
</evidence>
<organism evidence="10 11">
    <name type="scientific">Brochothrix thermosphacta</name>
    <name type="common">Microbacterium thermosphactum</name>
    <dbReference type="NCBI Taxonomy" id="2756"/>
    <lineage>
        <taxon>Bacteria</taxon>
        <taxon>Bacillati</taxon>
        <taxon>Bacillota</taxon>
        <taxon>Bacilli</taxon>
        <taxon>Bacillales</taxon>
        <taxon>Listeriaceae</taxon>
        <taxon>Brochothrix</taxon>
    </lineage>
</organism>
<keyword evidence="4 10" id="KW-0808">Transferase</keyword>
<evidence type="ECO:0000256" key="2">
    <source>
        <dbReference type="ARBA" id="ARBA00012438"/>
    </source>
</evidence>
<dbReference type="InterPro" id="IPR036890">
    <property type="entry name" value="HATPase_C_sf"/>
</dbReference>
<dbReference type="GO" id="GO:0004673">
    <property type="term" value="F:protein histidine kinase activity"/>
    <property type="evidence" value="ECO:0007669"/>
    <property type="project" value="UniProtKB-EC"/>
</dbReference>
<keyword evidence="7" id="KW-0067">ATP-binding</keyword>
<name>A0A2X0QHH9_BROTH</name>
<evidence type="ECO:0000256" key="8">
    <source>
        <dbReference type="ARBA" id="ARBA00023012"/>
    </source>
</evidence>
<dbReference type="GO" id="GO:0005524">
    <property type="term" value="F:ATP binding"/>
    <property type="evidence" value="ECO:0007669"/>
    <property type="project" value="UniProtKB-KW"/>
</dbReference>
<dbReference type="Gene3D" id="3.30.450.280">
    <property type="entry name" value="GAF domain"/>
    <property type="match status" value="1"/>
</dbReference>
<evidence type="ECO:0000256" key="6">
    <source>
        <dbReference type="ARBA" id="ARBA00022777"/>
    </source>
</evidence>
<dbReference type="Pfam" id="PF07568">
    <property type="entry name" value="HisKA_2"/>
    <property type="match status" value="1"/>
</dbReference>
<proteinExistence type="predicted"/>
<dbReference type="Gene3D" id="3.30.450.20">
    <property type="entry name" value="PAS domain"/>
    <property type="match status" value="1"/>
</dbReference>
<gene>
    <name evidence="10" type="ORF">BTBSAS_20045</name>
</gene>
<dbReference type="SMART" id="SM00387">
    <property type="entry name" value="HATPase_c"/>
    <property type="match status" value="1"/>
</dbReference>